<dbReference type="Proteomes" id="UP001239111">
    <property type="component" value="Chromosome 3"/>
</dbReference>
<keyword evidence="2" id="KW-1185">Reference proteome</keyword>
<organism evidence="1 2">
    <name type="scientific">Eretmocerus hayati</name>
    <dbReference type="NCBI Taxonomy" id="131215"/>
    <lineage>
        <taxon>Eukaryota</taxon>
        <taxon>Metazoa</taxon>
        <taxon>Ecdysozoa</taxon>
        <taxon>Arthropoda</taxon>
        <taxon>Hexapoda</taxon>
        <taxon>Insecta</taxon>
        <taxon>Pterygota</taxon>
        <taxon>Neoptera</taxon>
        <taxon>Endopterygota</taxon>
        <taxon>Hymenoptera</taxon>
        <taxon>Apocrita</taxon>
        <taxon>Proctotrupomorpha</taxon>
        <taxon>Chalcidoidea</taxon>
        <taxon>Aphelinidae</taxon>
        <taxon>Aphelininae</taxon>
        <taxon>Eretmocerus</taxon>
    </lineage>
</organism>
<accession>A0ACC2NKE3</accession>
<gene>
    <name evidence="1" type="ORF">QAD02_002615</name>
</gene>
<comment type="caution">
    <text evidence="1">The sequence shown here is derived from an EMBL/GenBank/DDBJ whole genome shotgun (WGS) entry which is preliminary data.</text>
</comment>
<protein>
    <submittedName>
        <fullName evidence="1">Uncharacterized protein</fullName>
    </submittedName>
</protein>
<evidence type="ECO:0000313" key="1">
    <source>
        <dbReference type="EMBL" id="KAJ8671356.1"/>
    </source>
</evidence>
<proteinExistence type="predicted"/>
<name>A0ACC2NKE3_9HYME</name>
<sequence length="721" mass="84128">MLSEASHERDSDQNISIGEDEKEIPEEEQVIMEVHESRRKKADRQRMYRSVLREFGRQISDVNNGHDEDPSSDILDDFVECDAQNEECFNDTESQVMLQHDPIAQRADDFLDQEMLSEASHGRDSDQNLSVDEDEREIPEEEQLRTWAVHNNLTDSSIDQLLQILRSRLMPELPKTSKTFFRTDIRHKVHQVIDDNQELSEYVYYGIEENLRRVINPLLHLNKTIELLINLDGLSVYKSTNIQFWPILIKVHVDEDLYKPFVAGAWSGRGKPDMENPLWRIFIHDLNGICRAGLNIDGEIYDVILKGIIADCPARATMKCTKGHGGYSACERCVVEGERVKNSIVYLDCNAEARTDESFRNRTDQEHHHSPLSPFLDIEGLDMITMFILDYMHLGCNGVTYKLLCDYWIYGKRKTKFTRSELKELSRRLACIRNKCIPIEFQRKSRDCESIKRWKATELRFFLLYSGPIILRGLLKNNFYNHFILLHVSFRILCSDYFKTKNDTAKVYLEKFVQAAPLLYGRRFMSINAHNLLHIVDDTINMGCNLSKLSAFPFENCLKKLRDLVHASNKPLAQLNRRLQQIPNPILETPRLTKKVIILKKKTLQTVDSIKKMKFKNSFTLTCTRPNNCVMDKYGRIILIKKMYSPVNDKKNIRISGKILKKVRVAYNYPERSSAYGIYEVSKRNDEIEIVVDLLEQKMILLSLNFKFDRNYKHFVVPLLH</sequence>
<evidence type="ECO:0000313" key="2">
    <source>
        <dbReference type="Proteomes" id="UP001239111"/>
    </source>
</evidence>
<reference evidence="1" key="1">
    <citation type="submission" date="2023-04" db="EMBL/GenBank/DDBJ databases">
        <title>A chromosome-level genome assembly of the parasitoid wasp Eretmocerus hayati.</title>
        <authorList>
            <person name="Zhong Y."/>
            <person name="Liu S."/>
            <person name="Liu Y."/>
        </authorList>
    </citation>
    <scope>NUCLEOTIDE SEQUENCE</scope>
    <source>
        <strain evidence="1">ZJU_SS_LIU_2023</strain>
    </source>
</reference>
<dbReference type="EMBL" id="CM056743">
    <property type="protein sequence ID" value="KAJ8671356.1"/>
    <property type="molecule type" value="Genomic_DNA"/>
</dbReference>